<dbReference type="PROSITE" id="PS51192">
    <property type="entry name" value="HELICASE_ATP_BIND_1"/>
    <property type="match status" value="1"/>
</dbReference>
<dbReference type="EMBL" id="MT418680">
    <property type="protein sequence ID" value="QKF94596.1"/>
    <property type="molecule type" value="Genomic_DNA"/>
</dbReference>
<protein>
    <submittedName>
        <fullName evidence="9">HrpA-like RNA helicase</fullName>
    </submittedName>
</protein>
<keyword evidence="4 9" id="KW-0347">Helicase</keyword>
<keyword evidence="3" id="KW-0378">Hydrolase</keyword>
<sequence>MSQRRQYNGAARFGGSSSTAAAAAAVASASSSSTYKQPVQSSGSSHSGARRQHTAYTQRKPVPQMVAKKTPKKSEPLALPLIYKTKIPEQLLEALTGDVHKVIVLLAPTGLGKTVMANAIMAQIQKDLYKKGISTTCTSIMPFRVSVIEMWDYINKLFPDYKFGYAMRGDNQTTPSDNVRLNTVGYWLEKMMSEFRENGLPTTPQIVMVDEAHDATWQTDLALRLLLWMQKQGAPIKIVVTSATLDVAQTLRASHLSPLVLSAEDQKANVDVIHLDYFITAEEKGKLSDQMYAEITKKLVHISETSEDGDILVMLPGQDEITGYIETLEKNAKLSECVILPLYSAMDKDDIAMAIKPNPDSKRKIIVATNIVENAITIDNLMFVIDCGYRKVSEIDSDGVQQLVLRPAARSNMKQALGRVGRQGRRGTAYLMLTQRDFEWRQAFSENEVQRNPLYLQIIKLLRDGLPVKDVLSHIDPYRIERDTLFLIAHGALEKTDDGKIVVTELGKIMAQLPLAIRSAHFLAQAVSTLDPSLWYAAAVAAAWMDNGSSVFFRPGRKPREDPAEYDARLQIIQDSQEEFFEKDCLTTMFNVWFSSWNIPDGYKGGFRGWCKDNGIFDRTLKDIGSAVNHIIGSLESMKFIVNIPTQEKCGLLVKDVNDIVTGLIPALEIAYKDWVFCQGFDGDYYREGTFGGYKYSIDRFLRNGSLISGDRPVRVMALSLKRIAPTRIIMSNLVNLPVRKSEVDGEDY</sequence>
<dbReference type="GO" id="GO:0005524">
    <property type="term" value="F:ATP binding"/>
    <property type="evidence" value="ECO:0007669"/>
    <property type="project" value="UniProtKB-KW"/>
</dbReference>
<feature type="compositionally biased region" description="Polar residues" evidence="6">
    <location>
        <begin position="35"/>
        <end position="47"/>
    </location>
</feature>
<evidence type="ECO:0000256" key="3">
    <source>
        <dbReference type="ARBA" id="ARBA00022801"/>
    </source>
</evidence>
<dbReference type="Pfam" id="PF00270">
    <property type="entry name" value="DEAD"/>
    <property type="match status" value="1"/>
</dbReference>
<name>A0A7D3V7W7_9VIRU</name>
<proteinExistence type="inferred from homology"/>
<evidence type="ECO:0000313" key="9">
    <source>
        <dbReference type="EMBL" id="QKF94596.1"/>
    </source>
</evidence>
<reference evidence="9 10" key="1">
    <citation type="submission" date="2020-04" db="EMBL/GenBank/DDBJ databases">
        <title>Advantages and limits of metagenomic assembly and binning of a giant virus.</title>
        <authorList>
            <person name="Schulz F."/>
            <person name="Andreani J."/>
            <person name="Francis R."/>
            <person name="Boudjemaa H."/>
            <person name="Bou Khalil J.Y."/>
            <person name="Lee J."/>
            <person name="La Scola B."/>
            <person name="Woyke T."/>
        </authorList>
    </citation>
    <scope>NUCLEOTIDE SEQUENCE [LARGE SCALE GENOMIC DNA]</scope>
    <source>
        <strain evidence="9 10">FV1/VV64</strain>
    </source>
</reference>
<dbReference type="GO" id="GO:0003723">
    <property type="term" value="F:RNA binding"/>
    <property type="evidence" value="ECO:0007669"/>
    <property type="project" value="TreeGrafter"/>
</dbReference>
<evidence type="ECO:0000256" key="1">
    <source>
        <dbReference type="ARBA" id="ARBA00008792"/>
    </source>
</evidence>
<dbReference type="SMART" id="SM00490">
    <property type="entry name" value="HELICc"/>
    <property type="match status" value="1"/>
</dbReference>
<evidence type="ECO:0000256" key="4">
    <source>
        <dbReference type="ARBA" id="ARBA00022806"/>
    </source>
</evidence>
<organism evidence="9 10">
    <name type="scientific">Fadolivirus FV1/VV64</name>
    <dbReference type="NCBI Taxonomy" id="3070911"/>
    <lineage>
        <taxon>Viruses</taxon>
        <taxon>Varidnaviria</taxon>
        <taxon>Bamfordvirae</taxon>
        <taxon>Nucleocytoviricota</taxon>
        <taxon>Megaviricetes</taxon>
        <taxon>Imitervirales</taxon>
        <taxon>Mimiviridae</taxon>
        <taxon>Klosneuvirinae</taxon>
        <taxon>Fadolivirus</taxon>
        <taxon>Fadolivirus algeromassiliense</taxon>
    </lineage>
</organism>
<feature type="domain" description="Helicase C-terminal" evidence="8">
    <location>
        <begin position="294"/>
        <end position="467"/>
    </location>
</feature>
<feature type="region of interest" description="Disordered" evidence="6">
    <location>
        <begin position="29"/>
        <end position="72"/>
    </location>
</feature>
<dbReference type="Proteomes" id="UP001162001">
    <property type="component" value="Segment"/>
</dbReference>
<evidence type="ECO:0000259" key="8">
    <source>
        <dbReference type="PROSITE" id="PS51194"/>
    </source>
</evidence>
<evidence type="ECO:0000313" key="10">
    <source>
        <dbReference type="Proteomes" id="UP001162001"/>
    </source>
</evidence>
<evidence type="ECO:0000256" key="6">
    <source>
        <dbReference type="SAM" id="MobiDB-lite"/>
    </source>
</evidence>
<dbReference type="PANTHER" id="PTHR18934:SF99">
    <property type="entry name" value="ATP-DEPENDENT RNA HELICASE DHX37-RELATED"/>
    <property type="match status" value="1"/>
</dbReference>
<evidence type="ECO:0000259" key="7">
    <source>
        <dbReference type="PROSITE" id="PS51192"/>
    </source>
</evidence>
<dbReference type="GO" id="GO:0016787">
    <property type="term" value="F:hydrolase activity"/>
    <property type="evidence" value="ECO:0007669"/>
    <property type="project" value="UniProtKB-KW"/>
</dbReference>
<keyword evidence="5" id="KW-0067">ATP-binding</keyword>
<accession>A0A7D3V7W7</accession>
<gene>
    <name evidence="9" type="ORF">Fadolivirus_1_1138</name>
</gene>
<dbReference type="InterPro" id="IPR001650">
    <property type="entry name" value="Helicase_C-like"/>
</dbReference>
<dbReference type="SUPFAM" id="SSF52540">
    <property type="entry name" value="P-loop containing nucleoside triphosphate hydrolases"/>
    <property type="match status" value="1"/>
</dbReference>
<comment type="similarity">
    <text evidence="1">Belongs to the DEAD box helicase family. DEAH subfamily.</text>
</comment>
<dbReference type="CDD" id="cd18791">
    <property type="entry name" value="SF2_C_RHA"/>
    <property type="match status" value="1"/>
</dbReference>
<dbReference type="InterPro" id="IPR027417">
    <property type="entry name" value="P-loop_NTPase"/>
</dbReference>
<dbReference type="InterPro" id="IPR014001">
    <property type="entry name" value="Helicase_ATP-bd"/>
</dbReference>
<dbReference type="PROSITE" id="PS51194">
    <property type="entry name" value="HELICASE_CTER"/>
    <property type="match status" value="1"/>
</dbReference>
<evidence type="ECO:0000256" key="5">
    <source>
        <dbReference type="ARBA" id="ARBA00022840"/>
    </source>
</evidence>
<dbReference type="Pfam" id="PF00271">
    <property type="entry name" value="Helicase_C"/>
    <property type="match status" value="1"/>
</dbReference>
<dbReference type="Gene3D" id="3.40.50.300">
    <property type="entry name" value="P-loop containing nucleotide triphosphate hydrolases"/>
    <property type="match status" value="2"/>
</dbReference>
<keyword evidence="10" id="KW-1185">Reference proteome</keyword>
<dbReference type="PANTHER" id="PTHR18934">
    <property type="entry name" value="ATP-DEPENDENT RNA HELICASE"/>
    <property type="match status" value="1"/>
</dbReference>
<dbReference type="GO" id="GO:0004386">
    <property type="term" value="F:helicase activity"/>
    <property type="evidence" value="ECO:0007669"/>
    <property type="project" value="UniProtKB-KW"/>
</dbReference>
<keyword evidence="2" id="KW-0547">Nucleotide-binding</keyword>
<evidence type="ECO:0000256" key="2">
    <source>
        <dbReference type="ARBA" id="ARBA00022741"/>
    </source>
</evidence>
<feature type="domain" description="Helicase ATP-binding" evidence="7">
    <location>
        <begin position="94"/>
        <end position="263"/>
    </location>
</feature>
<dbReference type="InterPro" id="IPR011545">
    <property type="entry name" value="DEAD/DEAH_box_helicase_dom"/>
</dbReference>